<dbReference type="InterPro" id="IPR006502">
    <property type="entry name" value="PDDEXK-like"/>
</dbReference>
<dbReference type="EMBL" id="PNBA02000012">
    <property type="protein sequence ID" value="KAG6405754.1"/>
    <property type="molecule type" value="Genomic_DNA"/>
</dbReference>
<reference evidence="2" key="1">
    <citation type="submission" date="2018-01" db="EMBL/GenBank/DDBJ databases">
        <authorList>
            <person name="Mao J.F."/>
        </authorList>
    </citation>
    <scope>NUCLEOTIDE SEQUENCE</scope>
    <source>
        <strain evidence="2">Huo1</strain>
        <tissue evidence="2">Leaf</tissue>
    </source>
</reference>
<keyword evidence="3" id="KW-1185">Reference proteome</keyword>
<name>A0A8X8X406_SALSN</name>
<dbReference type="Pfam" id="PF04720">
    <property type="entry name" value="PDDEXK_6"/>
    <property type="match status" value="1"/>
</dbReference>
<evidence type="ECO:0000313" key="3">
    <source>
        <dbReference type="Proteomes" id="UP000298416"/>
    </source>
</evidence>
<accession>A0A8X8X406</accession>
<proteinExistence type="predicted"/>
<evidence type="ECO:0000256" key="1">
    <source>
        <dbReference type="SAM" id="MobiDB-lite"/>
    </source>
</evidence>
<dbReference type="AlphaFoldDB" id="A0A8X8X406"/>
<dbReference type="PANTHER" id="PTHR31579:SF84">
    <property type="entry name" value="F21O3.6 PROTEIN"/>
    <property type="match status" value="1"/>
</dbReference>
<dbReference type="Proteomes" id="UP000298416">
    <property type="component" value="Unassembled WGS sequence"/>
</dbReference>
<comment type="caution">
    <text evidence="2">The sequence shown here is derived from an EMBL/GenBank/DDBJ whole genome shotgun (WGS) entry which is preliminary data.</text>
</comment>
<protein>
    <submittedName>
        <fullName evidence="2">Uncharacterized protein</fullName>
    </submittedName>
</protein>
<sequence length="140" mass="15812">MLQPGGAMATTAQWPTTMTSPPRASPRSSRLRQSVDLIGRIMENETDLFRNKLRVQVGRAAEIFGCLRLNKLMMRRNVMAYLRNCGYNAAVCKTNWPSSGSLSGGSYEFIDVDSASVDRKRRRDVRFELYIETVVAETDE</sequence>
<feature type="region of interest" description="Disordered" evidence="1">
    <location>
        <begin position="1"/>
        <end position="30"/>
    </location>
</feature>
<feature type="compositionally biased region" description="Low complexity" evidence="1">
    <location>
        <begin position="15"/>
        <end position="30"/>
    </location>
</feature>
<dbReference type="PANTHER" id="PTHR31579">
    <property type="entry name" value="OS03G0796600 PROTEIN"/>
    <property type="match status" value="1"/>
</dbReference>
<evidence type="ECO:0000313" key="2">
    <source>
        <dbReference type="EMBL" id="KAG6405754.1"/>
    </source>
</evidence>
<reference evidence="2" key="2">
    <citation type="submission" date="2020-08" db="EMBL/GenBank/DDBJ databases">
        <title>Plant Genome Project.</title>
        <authorList>
            <person name="Zhang R.-G."/>
        </authorList>
    </citation>
    <scope>NUCLEOTIDE SEQUENCE</scope>
    <source>
        <strain evidence="2">Huo1</strain>
        <tissue evidence="2">Leaf</tissue>
    </source>
</reference>
<organism evidence="2">
    <name type="scientific">Salvia splendens</name>
    <name type="common">Scarlet sage</name>
    <dbReference type="NCBI Taxonomy" id="180675"/>
    <lineage>
        <taxon>Eukaryota</taxon>
        <taxon>Viridiplantae</taxon>
        <taxon>Streptophyta</taxon>
        <taxon>Embryophyta</taxon>
        <taxon>Tracheophyta</taxon>
        <taxon>Spermatophyta</taxon>
        <taxon>Magnoliopsida</taxon>
        <taxon>eudicotyledons</taxon>
        <taxon>Gunneridae</taxon>
        <taxon>Pentapetalae</taxon>
        <taxon>asterids</taxon>
        <taxon>lamiids</taxon>
        <taxon>Lamiales</taxon>
        <taxon>Lamiaceae</taxon>
        <taxon>Nepetoideae</taxon>
        <taxon>Mentheae</taxon>
        <taxon>Salviinae</taxon>
        <taxon>Salvia</taxon>
        <taxon>Salvia subgen. Calosphace</taxon>
        <taxon>core Calosphace</taxon>
    </lineage>
</organism>
<gene>
    <name evidence="2" type="ORF">SASPL_133348</name>
</gene>